<feature type="compositionally biased region" description="Basic residues" evidence="1">
    <location>
        <begin position="55"/>
        <end position="67"/>
    </location>
</feature>
<feature type="compositionally biased region" description="Basic and acidic residues" evidence="1">
    <location>
        <begin position="71"/>
        <end position="88"/>
    </location>
</feature>
<evidence type="ECO:0000313" key="3">
    <source>
        <dbReference type="Proteomes" id="UP000201566"/>
    </source>
</evidence>
<accession>S4VTU6</accession>
<sequence>MNAIHPDLTAPNPPTGTLGQPTISEHRTHQIDQTVATYGIKAQSGLAPAVSRSTPKIKHTSRPRLRPFHSGIERHLFRKEATGGDSNERGASPSPDTMSQEPSDNKPTAPEETTIDGDDDLSEEYDDAVRQTSEPDGDWKMEWLDANKDKLLSVMREEERILATGTPT</sequence>
<dbReference type="GeneID" id="16511921"/>
<feature type="compositionally biased region" description="Polar residues" evidence="1">
    <location>
        <begin position="94"/>
        <end position="106"/>
    </location>
</feature>
<name>S4VTU6_9VIRU</name>
<dbReference type="Proteomes" id="UP000201566">
    <property type="component" value="Segment"/>
</dbReference>
<feature type="region of interest" description="Disordered" evidence="1">
    <location>
        <begin position="44"/>
        <end position="141"/>
    </location>
</feature>
<dbReference type="KEGG" id="vg:16511921"/>
<feature type="region of interest" description="Disordered" evidence="1">
    <location>
        <begin position="1"/>
        <end position="22"/>
    </location>
</feature>
<protein>
    <submittedName>
        <fullName evidence="2">Uncharacterized protein</fullName>
    </submittedName>
</protein>
<proteinExistence type="predicted"/>
<reference evidence="2 3" key="1">
    <citation type="journal article" date="2013" name="Science">
        <title>Pandoraviruses: amoeba viruses with genomes up to 2.5 Mb reaching that of parasitic eukaryotes.</title>
        <authorList>
            <person name="Philippe N."/>
            <person name="Legendre M."/>
            <person name="Doutre G."/>
            <person name="Coute Y."/>
            <person name="Poirot O."/>
            <person name="Lescot M."/>
            <person name="Arslan D."/>
            <person name="Seltzer V."/>
            <person name="Bertaux L."/>
            <person name="Bruley C."/>
            <person name="Garin J."/>
            <person name="Claverie J.M."/>
            <person name="Abergel C."/>
        </authorList>
    </citation>
    <scope>NUCLEOTIDE SEQUENCE [LARGE SCALE GENOMIC DNA]</scope>
    <source>
        <strain evidence="2">Melbourne</strain>
    </source>
</reference>
<evidence type="ECO:0000256" key="1">
    <source>
        <dbReference type="SAM" id="MobiDB-lite"/>
    </source>
</evidence>
<evidence type="ECO:0000313" key="2">
    <source>
        <dbReference type="EMBL" id="AGO82845.1"/>
    </source>
</evidence>
<dbReference type="EMBL" id="KC977570">
    <property type="protein sequence ID" value="AGO82845.1"/>
    <property type="molecule type" value="Genomic_DNA"/>
</dbReference>
<dbReference type="RefSeq" id="YP_008319514.1">
    <property type="nucleotide sequence ID" value="NC_021858.1"/>
</dbReference>
<organism evidence="2 3">
    <name type="scientific">Pandoravirus dulcis</name>
    <dbReference type="NCBI Taxonomy" id="1349409"/>
    <lineage>
        <taxon>Viruses</taxon>
        <taxon>Pandoravirus</taxon>
    </lineage>
</organism>
<gene>
    <name evidence="2" type="ORF">pdul_cds_693</name>
</gene>
<feature type="compositionally biased region" description="Acidic residues" evidence="1">
    <location>
        <begin position="113"/>
        <end position="126"/>
    </location>
</feature>